<gene>
    <name evidence="1" type="ORF">SAMN04488000_10123</name>
</gene>
<evidence type="ECO:0000313" key="2">
    <source>
        <dbReference type="Proteomes" id="UP000199503"/>
    </source>
</evidence>
<reference evidence="2" key="1">
    <citation type="submission" date="2016-10" db="EMBL/GenBank/DDBJ databases">
        <authorList>
            <person name="Varghese N."/>
            <person name="Submissions S."/>
        </authorList>
    </citation>
    <scope>NUCLEOTIDE SEQUENCE [LARGE SCALE GENOMIC DNA]</scope>
    <source>
        <strain evidence="2">DSM 44437</strain>
    </source>
</reference>
<protein>
    <submittedName>
        <fullName evidence="1">Uncharacterized protein</fullName>
    </submittedName>
</protein>
<dbReference type="RefSeq" id="WP_143091396.1">
    <property type="nucleotide sequence ID" value="NZ_FOFV01000001.1"/>
</dbReference>
<evidence type="ECO:0000313" key="1">
    <source>
        <dbReference type="EMBL" id="SEP71494.1"/>
    </source>
</evidence>
<dbReference type="Proteomes" id="UP000199503">
    <property type="component" value="Unassembled WGS sequence"/>
</dbReference>
<proteinExistence type="predicted"/>
<sequence>MDHLHRIEYHRRLPGGALDLAQVEEVLDHGWYIKKGEEWRRRYTLECAVDFLARTETKAGTYAITVWREDVRICTVGMEWRPSKG</sequence>
<dbReference type="STRING" id="65499.SAMN04488000_10123"/>
<dbReference type="OrthoDB" id="3624993at2"/>
<dbReference type="AlphaFoldDB" id="A0A1H9A4C1"/>
<keyword evidence="2" id="KW-1185">Reference proteome</keyword>
<dbReference type="EMBL" id="FOFV01000001">
    <property type="protein sequence ID" value="SEP71494.1"/>
    <property type="molecule type" value="Genomic_DNA"/>
</dbReference>
<accession>A0A1H9A4C1</accession>
<organism evidence="1 2">
    <name type="scientific">Lentzea albida</name>
    <dbReference type="NCBI Taxonomy" id="65499"/>
    <lineage>
        <taxon>Bacteria</taxon>
        <taxon>Bacillati</taxon>
        <taxon>Actinomycetota</taxon>
        <taxon>Actinomycetes</taxon>
        <taxon>Pseudonocardiales</taxon>
        <taxon>Pseudonocardiaceae</taxon>
        <taxon>Lentzea</taxon>
    </lineage>
</organism>
<name>A0A1H9A4C1_9PSEU</name>